<dbReference type="OrthoDB" id="9151061at2"/>
<sequence>MRLYAETKLRFKDVFAVDQEEAVRNQDMAMESKLEKFHALYDVTKNLPGFGYFSHADTSLVIALRNAIHHHEDHQLFQSWNARVFLNGGFKQLSGQKFLLGSTTPEEYPVVVRFYYRLDDFFARLTAIRNGNKLRTMWEHDLQFSAIEKTGADEGYPRTHVYVDVMPAFMAAVRRVRGWLASTGFVPSGFDSETYYEHFGQPALEERLGFKRLQLP</sequence>
<evidence type="ECO:0000313" key="2">
    <source>
        <dbReference type="Proteomes" id="UP000343335"/>
    </source>
</evidence>
<dbReference type="Proteomes" id="UP000343335">
    <property type="component" value="Unassembled WGS sequence"/>
</dbReference>
<protein>
    <submittedName>
        <fullName evidence="1">Uncharacterized protein</fullName>
    </submittedName>
</protein>
<proteinExistence type="predicted"/>
<reference evidence="1 2" key="1">
    <citation type="submission" date="2019-08" db="EMBL/GenBank/DDBJ databases">
        <authorList>
            <person name="Peeters C."/>
        </authorList>
    </citation>
    <scope>NUCLEOTIDE SEQUENCE [LARGE SCALE GENOMIC DNA]</scope>
    <source>
        <strain evidence="1 2">LMG 31010</strain>
    </source>
</reference>
<evidence type="ECO:0000313" key="1">
    <source>
        <dbReference type="EMBL" id="VVD62528.1"/>
    </source>
</evidence>
<accession>A0A5E4RL05</accession>
<dbReference type="AlphaFoldDB" id="A0A5E4RL05"/>
<organism evidence="1 2">
    <name type="scientific">Pandoraea commovens</name>
    <dbReference type="NCBI Taxonomy" id="2508289"/>
    <lineage>
        <taxon>Bacteria</taxon>
        <taxon>Pseudomonadati</taxon>
        <taxon>Pseudomonadota</taxon>
        <taxon>Betaproteobacteria</taxon>
        <taxon>Burkholderiales</taxon>
        <taxon>Burkholderiaceae</taxon>
        <taxon>Pandoraea</taxon>
    </lineage>
</organism>
<dbReference type="EMBL" id="CABPSA010000001">
    <property type="protein sequence ID" value="VVD62528.1"/>
    <property type="molecule type" value="Genomic_DNA"/>
</dbReference>
<name>A0A5E4RL05_9BURK</name>
<gene>
    <name evidence="1" type="ORF">PCO31010_00181</name>
</gene>
<dbReference type="RefSeq" id="WP_150662576.1">
    <property type="nucleotide sequence ID" value="NZ_CABPSA010000001.1"/>
</dbReference>